<dbReference type="OrthoDB" id="9806013at2"/>
<keyword evidence="1" id="KW-0378">Hydrolase</keyword>
<dbReference type="Gene3D" id="2.40.260.10">
    <property type="entry name" value="Sortase"/>
    <property type="match status" value="1"/>
</dbReference>
<dbReference type="Pfam" id="PF04203">
    <property type="entry name" value="Sortase"/>
    <property type="match status" value="1"/>
</dbReference>
<dbReference type="AlphaFoldDB" id="A0A084JRE4"/>
<organism evidence="2 3">
    <name type="scientific">Lacrimispora celerecrescens</name>
    <dbReference type="NCBI Taxonomy" id="29354"/>
    <lineage>
        <taxon>Bacteria</taxon>
        <taxon>Bacillati</taxon>
        <taxon>Bacillota</taxon>
        <taxon>Clostridia</taxon>
        <taxon>Lachnospirales</taxon>
        <taxon>Lachnospiraceae</taxon>
        <taxon>Lacrimispora</taxon>
    </lineage>
</organism>
<dbReference type="EMBL" id="JPME01000003">
    <property type="protein sequence ID" value="KEZ91528.1"/>
    <property type="molecule type" value="Genomic_DNA"/>
</dbReference>
<evidence type="ECO:0000313" key="2">
    <source>
        <dbReference type="EMBL" id="KEZ91528.1"/>
    </source>
</evidence>
<dbReference type="InterPro" id="IPR009835">
    <property type="entry name" value="SrtB"/>
</dbReference>
<dbReference type="RefSeq" id="WP_038277511.1">
    <property type="nucleotide sequence ID" value="NZ_JPME01000003.1"/>
</dbReference>
<protein>
    <submittedName>
        <fullName evidence="2">Sortase</fullName>
    </submittedName>
</protein>
<dbReference type="STRING" id="29354.IO98_02280"/>
<gene>
    <name evidence="2" type="ORF">IO98_02280</name>
</gene>
<dbReference type="InterPro" id="IPR005754">
    <property type="entry name" value="Sortase"/>
</dbReference>
<dbReference type="InterPro" id="IPR023365">
    <property type="entry name" value="Sortase_dom-sf"/>
</dbReference>
<accession>A0A084JRE4</accession>
<evidence type="ECO:0000313" key="3">
    <source>
        <dbReference type="Proteomes" id="UP000028525"/>
    </source>
</evidence>
<reference evidence="2 3" key="1">
    <citation type="submission" date="2014-07" db="EMBL/GenBank/DDBJ databases">
        <title>Draft genome of Clostridium celerecrescens 152B isolated from sediments associated with methane hydrate from Krishna Godavari basin.</title>
        <authorList>
            <person name="Honkalas V.S."/>
            <person name="Dabir A.P."/>
            <person name="Arora P."/>
            <person name="Dhakephalkar P.K."/>
        </authorList>
    </citation>
    <scope>NUCLEOTIDE SEQUENCE [LARGE SCALE GENOMIC DNA]</scope>
    <source>
        <strain evidence="2 3">152B</strain>
    </source>
</reference>
<dbReference type="GO" id="GO:0016787">
    <property type="term" value="F:hydrolase activity"/>
    <property type="evidence" value="ECO:0007669"/>
    <property type="project" value="UniProtKB-KW"/>
</dbReference>
<dbReference type="NCBIfam" id="TIGR03064">
    <property type="entry name" value="sortase_srtB"/>
    <property type="match status" value="1"/>
</dbReference>
<name>A0A084JRE4_9FIRM</name>
<proteinExistence type="predicted"/>
<sequence>MKSKKMASGVLIIAFIFLAVGIGKLYSDFKTRDHAEKQYESLAELARETTDGETKTSIPEAETSAAYVSPIDFEKLRNINPDIVGWIRIEGTVIDYPIVQADNNETYLDTDFEGKKSVAGAIYLDYESEPDFSGRHNIIYGHHMKNGTMFKDIIKYKDEAFFKEHQDIFIYTPVREYHLRPITALYTDASSIRRKTVFETEESFQAYVEEMTKGGLFLQKPEEPVRQLWSFVTCSYEFNDARTILYACEVLKGED</sequence>
<comment type="caution">
    <text evidence="2">The sequence shown here is derived from an EMBL/GenBank/DDBJ whole genome shotgun (WGS) entry which is preliminary data.</text>
</comment>
<dbReference type="SUPFAM" id="SSF63817">
    <property type="entry name" value="Sortase"/>
    <property type="match status" value="1"/>
</dbReference>
<evidence type="ECO:0000256" key="1">
    <source>
        <dbReference type="ARBA" id="ARBA00022801"/>
    </source>
</evidence>
<dbReference type="Proteomes" id="UP000028525">
    <property type="component" value="Unassembled WGS sequence"/>
</dbReference>
<keyword evidence="3" id="KW-1185">Reference proteome</keyword>
<dbReference type="CDD" id="cd05826">
    <property type="entry name" value="Sortase_B"/>
    <property type="match status" value="1"/>
</dbReference>